<keyword evidence="3" id="KW-1185">Reference proteome</keyword>
<dbReference type="Proteomes" id="UP001330184">
    <property type="component" value="Chromosome"/>
</dbReference>
<keyword evidence="1" id="KW-0472">Membrane</keyword>
<gene>
    <name evidence="2" type="ORF">MACH07_10270</name>
</gene>
<reference evidence="2 3" key="1">
    <citation type="submission" date="2023-01" db="EMBL/GenBank/DDBJ databases">
        <title>Complete genome sequence of Muricauda aquimarina strain IFOP_LL357.</title>
        <authorList>
            <person name="Gajardo G."/>
            <person name="Ueki S."/>
            <person name="Maruyama F."/>
        </authorList>
    </citation>
    <scope>NUCLEOTIDE SEQUENCE [LARGE SCALE GENOMIC DNA]</scope>
    <source>
        <strain evidence="2 3">IFOP_LL357</strain>
    </source>
</reference>
<evidence type="ECO:0000256" key="1">
    <source>
        <dbReference type="SAM" id="Phobius"/>
    </source>
</evidence>
<sequence length="268" mass="30995">MNCKYLGLEFEAQKENFMLKIFFMIFFLFVQCFSGVSQNISGEVIYAKNSNFEDIKNRLDNTGSEAQEKAFLEKLNNELKDTRYVLTFSENESHYTKIKSLSNDSDKSALSKLNLGSFKGEFYFNLKSKVTIHKKEFLGKTMLVESPLNQNWHLFKEKKNILGYECLKAHLKNQYKDINNNSKESLIIAWYAPELNNPFGPEKYNSLPGLILELEDGNSKIVAKKLKLFDKGEKLNIKKPTGGQKITEGELEDKAREMLLEKMKRAKH</sequence>
<feature type="transmembrane region" description="Helical" evidence="1">
    <location>
        <begin position="21"/>
        <end position="40"/>
    </location>
</feature>
<dbReference type="Pfam" id="PF22252">
    <property type="entry name" value="PNGase_F-II_N"/>
    <property type="match status" value="1"/>
</dbReference>
<evidence type="ECO:0000313" key="2">
    <source>
        <dbReference type="EMBL" id="BDW92195.1"/>
    </source>
</evidence>
<dbReference type="InterPro" id="IPR005901">
    <property type="entry name" value="GLPGLI"/>
</dbReference>
<dbReference type="RefSeq" id="WP_338197166.1">
    <property type="nucleotide sequence ID" value="NZ_AP027268.1"/>
</dbReference>
<organism evidence="2 3">
    <name type="scientific">Flagellimonas marinaquae</name>
    <dbReference type="NCBI Taxonomy" id="254955"/>
    <lineage>
        <taxon>Bacteria</taxon>
        <taxon>Pseudomonadati</taxon>
        <taxon>Bacteroidota</taxon>
        <taxon>Flavobacteriia</taxon>
        <taxon>Flavobacteriales</taxon>
        <taxon>Flavobacteriaceae</taxon>
        <taxon>Flagellimonas</taxon>
    </lineage>
</organism>
<evidence type="ECO:0000313" key="3">
    <source>
        <dbReference type="Proteomes" id="UP001330184"/>
    </source>
</evidence>
<dbReference type="EMBL" id="AP027268">
    <property type="protein sequence ID" value="BDW92195.1"/>
    <property type="molecule type" value="Genomic_DNA"/>
</dbReference>
<dbReference type="NCBIfam" id="TIGR01200">
    <property type="entry name" value="GLPGLI"/>
    <property type="match status" value="1"/>
</dbReference>
<keyword evidence="1" id="KW-1133">Transmembrane helix</keyword>
<name>A0AA48KNJ0_9FLAO</name>
<dbReference type="AlphaFoldDB" id="A0AA48KNJ0"/>
<accession>A0AA48KNJ0</accession>
<protein>
    <submittedName>
        <fullName evidence="2">GLPGLI family protein</fullName>
    </submittedName>
</protein>
<keyword evidence="1" id="KW-0812">Transmembrane</keyword>
<proteinExistence type="predicted"/>